<name>W8NVY8_9EURY</name>
<organism evidence="2 3">
    <name type="scientific">Thermococcus nautili</name>
    <dbReference type="NCBI Taxonomy" id="195522"/>
    <lineage>
        <taxon>Archaea</taxon>
        <taxon>Methanobacteriati</taxon>
        <taxon>Methanobacteriota</taxon>
        <taxon>Thermococci</taxon>
        <taxon>Thermococcales</taxon>
        <taxon>Thermococcaceae</taxon>
        <taxon>Thermococcus</taxon>
    </lineage>
</organism>
<dbReference type="AlphaFoldDB" id="W8NVY8"/>
<dbReference type="KEGG" id="tnu:BD01_1851"/>
<dbReference type="HOGENOM" id="CLU_2021625_0_0_2"/>
<dbReference type="Proteomes" id="UP000019434">
    <property type="component" value="Chromosome"/>
</dbReference>
<sequence>MGNLTFKVLLLLPLYLLSMEALIHIYAQSFDFSFVVILLMLLLWSVEVWWIFKNGSEAMPLSVLLVSAFVAFYLSYVVDKPLKLSVYGKNALWAFLYAYAIRDGYLRSLKEAGENASMAGQG</sequence>
<dbReference type="OrthoDB" id="376261at2157"/>
<keyword evidence="3" id="KW-1185">Reference proteome</keyword>
<feature type="transmembrane region" description="Helical" evidence="1">
    <location>
        <begin position="6"/>
        <end position="27"/>
    </location>
</feature>
<keyword evidence="1" id="KW-0812">Transmembrane</keyword>
<proteinExistence type="predicted"/>
<keyword evidence="1" id="KW-0472">Membrane</keyword>
<feature type="transmembrane region" description="Helical" evidence="1">
    <location>
        <begin position="34"/>
        <end position="52"/>
    </location>
</feature>
<dbReference type="EMBL" id="CP007264">
    <property type="protein sequence ID" value="AHL23453.1"/>
    <property type="molecule type" value="Genomic_DNA"/>
</dbReference>
<evidence type="ECO:0000256" key="1">
    <source>
        <dbReference type="SAM" id="Phobius"/>
    </source>
</evidence>
<protein>
    <submittedName>
        <fullName evidence="2">Uncharacterized protein</fullName>
    </submittedName>
</protein>
<feature type="transmembrane region" description="Helical" evidence="1">
    <location>
        <begin position="58"/>
        <end position="78"/>
    </location>
</feature>
<evidence type="ECO:0000313" key="2">
    <source>
        <dbReference type="EMBL" id="AHL23453.1"/>
    </source>
</evidence>
<evidence type="ECO:0000313" key="3">
    <source>
        <dbReference type="Proteomes" id="UP000019434"/>
    </source>
</evidence>
<keyword evidence="1" id="KW-1133">Transmembrane helix</keyword>
<dbReference type="STRING" id="195522.BD01_1851"/>
<accession>W8NVY8</accession>
<gene>
    <name evidence="2" type="ORF">BD01_1851</name>
</gene>
<dbReference type="GeneID" id="24958837"/>
<dbReference type="RefSeq" id="WP_042692143.1">
    <property type="nucleotide sequence ID" value="NZ_CP007264.1"/>
</dbReference>
<reference evidence="2 3" key="1">
    <citation type="submission" date="2014-02" db="EMBL/GenBank/DDBJ databases">
        <title>Genome Sequence of an Hyperthermophilic Archaeon, Thermococcus nautili 30-1, producing viral vesicles.</title>
        <authorList>
            <person name="Oberto J."/>
            <person name="Gaudin M."/>
            <person name="Cossu M."/>
            <person name="Gorlas A."/>
            <person name="Slesarev A."/>
            <person name="Marguet E."/>
            <person name="Forterre P."/>
        </authorList>
    </citation>
    <scope>NUCLEOTIDE SEQUENCE [LARGE SCALE GENOMIC DNA]</scope>
    <source>
        <strain evidence="2 3">30-1</strain>
    </source>
</reference>